<dbReference type="InterPro" id="IPR013563">
    <property type="entry name" value="Oligopep_ABC_C"/>
</dbReference>
<evidence type="ECO:0000259" key="8">
    <source>
        <dbReference type="PROSITE" id="PS50893"/>
    </source>
</evidence>
<proteinExistence type="inferred from homology"/>
<keyword evidence="7" id="KW-0472">Membrane</keyword>
<dbReference type="RefSeq" id="WP_185123107.1">
    <property type="nucleotide sequence ID" value="NZ_JACJVQ010000025.1"/>
</dbReference>
<evidence type="ECO:0000256" key="4">
    <source>
        <dbReference type="ARBA" id="ARBA00022475"/>
    </source>
</evidence>
<dbReference type="InterPro" id="IPR003439">
    <property type="entry name" value="ABC_transporter-like_ATP-bd"/>
</dbReference>
<evidence type="ECO:0000313" key="10">
    <source>
        <dbReference type="Proteomes" id="UP000535838"/>
    </source>
</evidence>
<dbReference type="EMBL" id="JACJVQ010000025">
    <property type="protein sequence ID" value="MBB6637898.1"/>
    <property type="molecule type" value="Genomic_DNA"/>
</dbReference>
<dbReference type="PANTHER" id="PTHR43297">
    <property type="entry name" value="OLIGOPEPTIDE TRANSPORT ATP-BINDING PROTEIN APPD"/>
    <property type="match status" value="1"/>
</dbReference>
<evidence type="ECO:0000256" key="6">
    <source>
        <dbReference type="ARBA" id="ARBA00022840"/>
    </source>
</evidence>
<evidence type="ECO:0000256" key="3">
    <source>
        <dbReference type="ARBA" id="ARBA00022448"/>
    </source>
</evidence>
<keyword evidence="3" id="KW-0813">Transport</keyword>
<comment type="subcellular location">
    <subcellularLocation>
        <location evidence="1">Cell membrane</location>
        <topology evidence="1">Peripheral membrane protein</topology>
    </subcellularLocation>
</comment>
<evidence type="ECO:0000313" key="9">
    <source>
        <dbReference type="EMBL" id="MBB6637898.1"/>
    </source>
</evidence>
<organism evidence="9 10">
    <name type="scientific">Cohnella thailandensis</name>
    <dbReference type="NCBI Taxonomy" id="557557"/>
    <lineage>
        <taxon>Bacteria</taxon>
        <taxon>Bacillati</taxon>
        <taxon>Bacillota</taxon>
        <taxon>Bacilli</taxon>
        <taxon>Bacillales</taxon>
        <taxon>Paenibacillaceae</taxon>
        <taxon>Cohnella</taxon>
    </lineage>
</organism>
<dbReference type="CDD" id="cd03257">
    <property type="entry name" value="ABC_NikE_OppD_transporters"/>
    <property type="match status" value="1"/>
</dbReference>
<dbReference type="SMART" id="SM00382">
    <property type="entry name" value="AAA"/>
    <property type="match status" value="1"/>
</dbReference>
<name>A0A841T6H1_9BACL</name>
<dbReference type="PANTHER" id="PTHR43297:SF2">
    <property type="entry name" value="DIPEPTIDE TRANSPORT ATP-BINDING PROTEIN DPPD"/>
    <property type="match status" value="1"/>
</dbReference>
<accession>A0A841T6H1</accession>
<dbReference type="GO" id="GO:0005524">
    <property type="term" value="F:ATP binding"/>
    <property type="evidence" value="ECO:0007669"/>
    <property type="project" value="UniProtKB-KW"/>
</dbReference>
<dbReference type="InterPro" id="IPR027417">
    <property type="entry name" value="P-loop_NTPase"/>
</dbReference>
<dbReference type="Gene3D" id="3.40.50.300">
    <property type="entry name" value="P-loop containing nucleotide triphosphate hydrolases"/>
    <property type="match status" value="1"/>
</dbReference>
<keyword evidence="6 9" id="KW-0067">ATP-binding</keyword>
<comment type="similarity">
    <text evidence="2">Belongs to the ABC transporter superfamily.</text>
</comment>
<feature type="domain" description="ABC transporter" evidence="8">
    <location>
        <begin position="6"/>
        <end position="253"/>
    </location>
</feature>
<dbReference type="InterPro" id="IPR017871">
    <property type="entry name" value="ABC_transporter-like_CS"/>
</dbReference>
<keyword evidence="10" id="KW-1185">Reference proteome</keyword>
<reference evidence="9 10" key="1">
    <citation type="submission" date="2020-08" db="EMBL/GenBank/DDBJ databases">
        <title>Cohnella phylogeny.</title>
        <authorList>
            <person name="Dunlap C."/>
        </authorList>
    </citation>
    <scope>NUCLEOTIDE SEQUENCE [LARGE SCALE GENOMIC DNA]</scope>
    <source>
        <strain evidence="9 10">DSM 25241</strain>
    </source>
</reference>
<evidence type="ECO:0000256" key="1">
    <source>
        <dbReference type="ARBA" id="ARBA00004202"/>
    </source>
</evidence>
<dbReference type="Pfam" id="PF00005">
    <property type="entry name" value="ABC_tran"/>
    <property type="match status" value="1"/>
</dbReference>
<protein>
    <submittedName>
        <fullName evidence="9">ABC transporter ATP-binding protein</fullName>
    </submittedName>
</protein>
<dbReference type="PROSITE" id="PS50893">
    <property type="entry name" value="ABC_TRANSPORTER_2"/>
    <property type="match status" value="1"/>
</dbReference>
<dbReference type="NCBIfam" id="TIGR01727">
    <property type="entry name" value="oligo_HPY"/>
    <property type="match status" value="1"/>
</dbReference>
<dbReference type="GO" id="GO:0015833">
    <property type="term" value="P:peptide transport"/>
    <property type="evidence" value="ECO:0007669"/>
    <property type="project" value="InterPro"/>
</dbReference>
<dbReference type="InterPro" id="IPR050388">
    <property type="entry name" value="ABC_Ni/Peptide_Import"/>
</dbReference>
<dbReference type="Pfam" id="PF08352">
    <property type="entry name" value="oligo_HPY"/>
    <property type="match status" value="1"/>
</dbReference>
<dbReference type="GO" id="GO:0016887">
    <property type="term" value="F:ATP hydrolysis activity"/>
    <property type="evidence" value="ECO:0007669"/>
    <property type="project" value="InterPro"/>
</dbReference>
<keyword evidence="4" id="KW-1003">Cell membrane</keyword>
<dbReference type="InterPro" id="IPR003593">
    <property type="entry name" value="AAA+_ATPase"/>
</dbReference>
<dbReference type="AlphaFoldDB" id="A0A841T6H1"/>
<gene>
    <name evidence="9" type="ORF">H7B67_27540</name>
</gene>
<dbReference type="Proteomes" id="UP000535838">
    <property type="component" value="Unassembled WGS sequence"/>
</dbReference>
<dbReference type="FunFam" id="3.40.50.300:FF:000016">
    <property type="entry name" value="Oligopeptide ABC transporter ATP-binding component"/>
    <property type="match status" value="1"/>
</dbReference>
<evidence type="ECO:0000256" key="5">
    <source>
        <dbReference type="ARBA" id="ARBA00022741"/>
    </source>
</evidence>
<evidence type="ECO:0000256" key="2">
    <source>
        <dbReference type="ARBA" id="ARBA00005417"/>
    </source>
</evidence>
<dbReference type="PROSITE" id="PS00211">
    <property type="entry name" value="ABC_TRANSPORTER_1"/>
    <property type="match status" value="1"/>
</dbReference>
<dbReference type="GO" id="GO:0005886">
    <property type="term" value="C:plasma membrane"/>
    <property type="evidence" value="ECO:0007669"/>
    <property type="project" value="UniProtKB-SubCell"/>
</dbReference>
<comment type="caution">
    <text evidence="9">The sequence shown here is derived from an EMBL/GenBank/DDBJ whole genome shotgun (WGS) entry which is preliminary data.</text>
</comment>
<evidence type="ECO:0000256" key="7">
    <source>
        <dbReference type="ARBA" id="ARBA00023136"/>
    </source>
</evidence>
<sequence length="324" mass="35548">MPILEVRNLSVTYTTKNRRIAAVQGVSLEIEERDAVGIVGESGSGKSTLAMAMLRLLPKNGAEVGGEVLLNGTDLLALPEDKLSKLRWKELAVVFQKSMNSLSPVHRIGAQMADVYRLHESSASKREAKRRIVELLEMVNLPERVYKLYPHELSGGMMQRVAIALSLMHHPRLLILDEATTALDVVTQGQILEEMMELERKLGITRLMITHDMSVVATSCNKVVVMYAGQVVEAGLVKDVLTKPAHPYTQGLLRSIPSFDGEKSNIRGIPGSIPALDVPLAGCAFAERCEFAADSCRTSKPQLAELPDRRQVACHLRGGEIHAQ</sequence>
<dbReference type="SUPFAM" id="SSF52540">
    <property type="entry name" value="P-loop containing nucleoside triphosphate hydrolases"/>
    <property type="match status" value="1"/>
</dbReference>
<keyword evidence="5" id="KW-0547">Nucleotide-binding</keyword>